<dbReference type="KEGG" id="dpx:DAPPUDRAFT_330746"/>
<gene>
    <name evidence="4" type="ORF">DAPPUDRAFT_330746</name>
</gene>
<evidence type="ECO:0000256" key="1">
    <source>
        <dbReference type="SAM" id="Coils"/>
    </source>
</evidence>
<organism evidence="4 5">
    <name type="scientific">Daphnia pulex</name>
    <name type="common">Water flea</name>
    <dbReference type="NCBI Taxonomy" id="6669"/>
    <lineage>
        <taxon>Eukaryota</taxon>
        <taxon>Metazoa</taxon>
        <taxon>Ecdysozoa</taxon>
        <taxon>Arthropoda</taxon>
        <taxon>Crustacea</taxon>
        <taxon>Branchiopoda</taxon>
        <taxon>Diplostraca</taxon>
        <taxon>Cladocera</taxon>
        <taxon>Anomopoda</taxon>
        <taxon>Daphniidae</taxon>
        <taxon>Daphnia</taxon>
    </lineage>
</organism>
<feature type="region of interest" description="Disordered" evidence="2">
    <location>
        <begin position="476"/>
        <end position="508"/>
    </location>
</feature>
<dbReference type="STRING" id="6669.E9HKI3"/>
<dbReference type="PhylomeDB" id="E9HKI3"/>
<evidence type="ECO:0000259" key="3">
    <source>
        <dbReference type="Pfam" id="PF03732"/>
    </source>
</evidence>
<dbReference type="PANTHER" id="PTHR23159:SF60">
    <property type="entry name" value="SPINDLE ASSEMBLY ABNORMAL PROTEIN 4"/>
    <property type="match status" value="1"/>
</dbReference>
<feature type="coiled-coil region" evidence="1">
    <location>
        <begin position="175"/>
        <end position="314"/>
    </location>
</feature>
<name>E9HKI3_DAPPU</name>
<accession>E9HKI3</accession>
<dbReference type="PANTHER" id="PTHR23159">
    <property type="entry name" value="CENTROSOMAL PROTEIN 2"/>
    <property type="match status" value="1"/>
</dbReference>
<dbReference type="Proteomes" id="UP000000305">
    <property type="component" value="Unassembled WGS sequence"/>
</dbReference>
<proteinExistence type="predicted"/>
<dbReference type="AlphaFoldDB" id="E9HKI3"/>
<dbReference type="HOGENOM" id="CLU_019800_1_0_1"/>
<dbReference type="InterPro" id="IPR005162">
    <property type="entry name" value="Retrotrans_gag_dom"/>
</dbReference>
<sequence length="724" mass="84055">MPDSLSNPETSLNSFFTTLYPNLSDENLPSTYSPLETFEHSPSISRIESSYLTEISRAHQTSSVRKLILQLEEEKKKTHKATNNILNRYVYLIVKDKLESTVTPDTIRETTRSLKNYIGFLKGDENSVNPLVQQLQIVHGKQREFNTELITVLTREALLQQAGLRKTHTELIKEKEKVDKKWKAAEEKLKEQREDINKLDQLKKDNVTNLKLLDDSQNHVETLQQQLREAEYYNTDGNQIVKDLEEKIKILEFEHTTAKDNESQLKKALDIKEKHIFVIETNSLEANNTLECEKAELENNLTAGQKQIETLSSQITALKLENELGKQLITQIAQTKDKTHSNYVTATLQLKKYEEEIIDLKDDKEHLESRISNLEERNKDLKDREKAYHETEDQYERNFQEIAEKTFETTKYIDELQSFTGRDSVDKSLFTELDTEKADIIKNLQKIIDNLTSQNNSQATTIFKLQKRNTTLKKNRRVSISNMGAGAGASQNGDDDANKTTLTPPQDTTILDNVKKPIVKVLGELFSREDKKSIPTFKGKSTDKLITEWLKTAEHVARNNDWDDDQKIRFFSDRLKGEALEWHDNYAEEQGDFINYIDWKCEIIERFQDSYDLAALRKKFNKLKQKPEENCRTFVSRLTSLYDSLEGKLDKLDEKNKTDVEDALLSTVKKMRDDIKIKTLLQGILPKVKAELYLRMPEDFNDFDQLCKQLFISEQILQFCIARN</sequence>
<evidence type="ECO:0000313" key="5">
    <source>
        <dbReference type="Proteomes" id="UP000000305"/>
    </source>
</evidence>
<reference evidence="4 5" key="1">
    <citation type="journal article" date="2011" name="Science">
        <title>The ecoresponsive genome of Daphnia pulex.</title>
        <authorList>
            <person name="Colbourne J.K."/>
            <person name="Pfrender M.E."/>
            <person name="Gilbert D."/>
            <person name="Thomas W.K."/>
            <person name="Tucker A."/>
            <person name="Oakley T.H."/>
            <person name="Tokishita S."/>
            <person name="Aerts A."/>
            <person name="Arnold G.J."/>
            <person name="Basu M.K."/>
            <person name="Bauer D.J."/>
            <person name="Caceres C.E."/>
            <person name="Carmel L."/>
            <person name="Casola C."/>
            <person name="Choi J.H."/>
            <person name="Detter J.C."/>
            <person name="Dong Q."/>
            <person name="Dusheyko S."/>
            <person name="Eads B.D."/>
            <person name="Frohlich T."/>
            <person name="Geiler-Samerotte K.A."/>
            <person name="Gerlach D."/>
            <person name="Hatcher P."/>
            <person name="Jogdeo S."/>
            <person name="Krijgsveld J."/>
            <person name="Kriventseva E.V."/>
            <person name="Kultz D."/>
            <person name="Laforsch C."/>
            <person name="Lindquist E."/>
            <person name="Lopez J."/>
            <person name="Manak J.R."/>
            <person name="Muller J."/>
            <person name="Pangilinan J."/>
            <person name="Patwardhan R.P."/>
            <person name="Pitluck S."/>
            <person name="Pritham E.J."/>
            <person name="Rechtsteiner A."/>
            <person name="Rho M."/>
            <person name="Rogozin I.B."/>
            <person name="Sakarya O."/>
            <person name="Salamov A."/>
            <person name="Schaack S."/>
            <person name="Shapiro H."/>
            <person name="Shiga Y."/>
            <person name="Skalitzky C."/>
            <person name="Smith Z."/>
            <person name="Souvorov A."/>
            <person name="Sung W."/>
            <person name="Tang Z."/>
            <person name="Tsuchiya D."/>
            <person name="Tu H."/>
            <person name="Vos H."/>
            <person name="Wang M."/>
            <person name="Wolf Y.I."/>
            <person name="Yamagata H."/>
            <person name="Yamada T."/>
            <person name="Ye Y."/>
            <person name="Shaw J.R."/>
            <person name="Andrews J."/>
            <person name="Crease T.J."/>
            <person name="Tang H."/>
            <person name="Lucas S.M."/>
            <person name="Robertson H.M."/>
            <person name="Bork P."/>
            <person name="Koonin E.V."/>
            <person name="Zdobnov E.M."/>
            <person name="Grigoriev I.V."/>
            <person name="Lynch M."/>
            <person name="Boore J.L."/>
        </authorList>
    </citation>
    <scope>NUCLEOTIDE SEQUENCE [LARGE SCALE GENOMIC DNA]</scope>
</reference>
<protein>
    <recommendedName>
        <fullName evidence="3">Retrotransposon gag domain-containing protein</fullName>
    </recommendedName>
</protein>
<dbReference type="OrthoDB" id="6385111at2759"/>
<evidence type="ECO:0000256" key="2">
    <source>
        <dbReference type="SAM" id="MobiDB-lite"/>
    </source>
</evidence>
<dbReference type="InParanoid" id="E9HKI3"/>
<dbReference type="Pfam" id="PF03732">
    <property type="entry name" value="Retrotrans_gag"/>
    <property type="match status" value="1"/>
</dbReference>
<feature type="domain" description="Retrotransposon gag" evidence="3">
    <location>
        <begin position="570"/>
        <end position="649"/>
    </location>
</feature>
<feature type="compositionally biased region" description="Polar residues" evidence="2">
    <location>
        <begin position="499"/>
        <end position="508"/>
    </location>
</feature>
<feature type="coiled-coil region" evidence="1">
    <location>
        <begin position="343"/>
        <end position="398"/>
    </location>
</feature>
<dbReference type="EMBL" id="GL732669">
    <property type="protein sequence ID" value="EFX67724.1"/>
    <property type="molecule type" value="Genomic_DNA"/>
</dbReference>
<keyword evidence="5" id="KW-1185">Reference proteome</keyword>
<evidence type="ECO:0000313" key="4">
    <source>
        <dbReference type="EMBL" id="EFX67724.1"/>
    </source>
</evidence>
<keyword evidence="1" id="KW-0175">Coiled coil</keyword>
<dbReference type="eggNOG" id="ENOG502RWF1">
    <property type="taxonomic scope" value="Eukaryota"/>
</dbReference>